<comment type="caution">
    <text evidence="3">The sequence shown here is derived from an EMBL/GenBank/DDBJ whole genome shotgun (WGS) entry which is preliminary data.</text>
</comment>
<reference evidence="3" key="2">
    <citation type="journal article" date="2023" name="IMA Fungus">
        <title>Comparative genomic study of the Penicillium genus elucidates a diverse pangenome and 15 lateral gene transfer events.</title>
        <authorList>
            <person name="Petersen C."/>
            <person name="Sorensen T."/>
            <person name="Nielsen M.R."/>
            <person name="Sondergaard T.E."/>
            <person name="Sorensen J.L."/>
            <person name="Fitzpatrick D.A."/>
            <person name="Frisvad J.C."/>
            <person name="Nielsen K.L."/>
        </authorList>
    </citation>
    <scope>NUCLEOTIDE SEQUENCE</scope>
    <source>
        <strain evidence="3">IBT 16125</strain>
    </source>
</reference>
<dbReference type="EMBL" id="JAPVEA010000001">
    <property type="protein sequence ID" value="KAJ5465114.1"/>
    <property type="molecule type" value="Genomic_DNA"/>
</dbReference>
<feature type="compositionally biased region" description="Basic residues" evidence="1">
    <location>
        <begin position="537"/>
        <end position="551"/>
    </location>
</feature>
<organism evidence="3 4">
    <name type="scientific">Penicillium daleae</name>
    <dbReference type="NCBI Taxonomy" id="63821"/>
    <lineage>
        <taxon>Eukaryota</taxon>
        <taxon>Fungi</taxon>
        <taxon>Dikarya</taxon>
        <taxon>Ascomycota</taxon>
        <taxon>Pezizomycotina</taxon>
        <taxon>Eurotiomycetes</taxon>
        <taxon>Eurotiomycetidae</taxon>
        <taxon>Eurotiales</taxon>
        <taxon>Aspergillaceae</taxon>
        <taxon>Penicillium</taxon>
    </lineage>
</organism>
<feature type="transmembrane region" description="Helical" evidence="2">
    <location>
        <begin position="1164"/>
        <end position="1186"/>
    </location>
</feature>
<keyword evidence="4" id="KW-1185">Reference proteome</keyword>
<feature type="compositionally biased region" description="Polar residues" evidence="1">
    <location>
        <begin position="1"/>
        <end position="38"/>
    </location>
</feature>
<feature type="compositionally biased region" description="Basic and acidic residues" evidence="1">
    <location>
        <begin position="579"/>
        <end position="600"/>
    </location>
</feature>
<accession>A0AAD6CJI8</accession>
<feature type="compositionally biased region" description="Low complexity" evidence="1">
    <location>
        <begin position="137"/>
        <end position="156"/>
    </location>
</feature>
<reference evidence="3" key="1">
    <citation type="submission" date="2022-12" db="EMBL/GenBank/DDBJ databases">
        <authorList>
            <person name="Petersen C."/>
        </authorList>
    </citation>
    <scope>NUCLEOTIDE SEQUENCE</scope>
    <source>
        <strain evidence="3">IBT 16125</strain>
    </source>
</reference>
<dbReference type="PANTHER" id="PTHR38426:SF1">
    <property type="entry name" value="MAINTENANCE OF TELOMERE CAPPING PROTEIN 4"/>
    <property type="match status" value="1"/>
</dbReference>
<keyword evidence="2" id="KW-0812">Transmembrane</keyword>
<feature type="compositionally biased region" description="Basic and acidic residues" evidence="1">
    <location>
        <begin position="861"/>
        <end position="874"/>
    </location>
</feature>
<feature type="region of interest" description="Disordered" evidence="1">
    <location>
        <begin position="528"/>
        <end position="655"/>
    </location>
</feature>
<feature type="region of interest" description="Disordered" evidence="1">
    <location>
        <begin position="686"/>
        <end position="786"/>
    </location>
</feature>
<dbReference type="RefSeq" id="XP_056771961.1">
    <property type="nucleotide sequence ID" value="XM_056904194.1"/>
</dbReference>
<dbReference type="Proteomes" id="UP001213681">
    <property type="component" value="Unassembled WGS sequence"/>
</dbReference>
<dbReference type="PANTHER" id="PTHR38426">
    <property type="entry name" value="MAINTENANCE OF TELOMERE CAPPING PROTEIN 4"/>
    <property type="match status" value="1"/>
</dbReference>
<dbReference type="GeneID" id="81594437"/>
<evidence type="ECO:0000256" key="1">
    <source>
        <dbReference type="SAM" id="MobiDB-lite"/>
    </source>
</evidence>
<feature type="region of interest" description="Disordered" evidence="1">
    <location>
        <begin position="1"/>
        <end position="190"/>
    </location>
</feature>
<dbReference type="AlphaFoldDB" id="A0AAD6CJI8"/>
<evidence type="ECO:0000313" key="4">
    <source>
        <dbReference type="Proteomes" id="UP001213681"/>
    </source>
</evidence>
<protein>
    <submittedName>
        <fullName evidence="3">Uncharacterized protein</fullName>
    </submittedName>
</protein>
<sequence>MSQRRNTPADRNSMPPTDGNTHDVSQGSRSLAQRSDGGSSRRPAVPMSDGRPSGELEGSTLGSSSREGDRRTPGQRRTQSSGGFLLDSLPRSTSLRIGSHRHRPSEPPIEKRSAPDGDIVVSKKRSRFPWSRHKNPASESSPVASESSPIAAEQALAPPPELQQAKTPTRTSSGTHDGQQAAAPGMDRDSLQIVNLALNLNESRRRTASGLVPGPNGRRPLSVSQPVATPLEFLPPASTGKSVQRDSSYRDYTQIHGDGSLEGAQSSAKSPVVDFLPSTVANDNRLYEFSERTLARADRARRHFELFQEYLRLLPSLPPLRKPQATDDSDSSDVPPAIAPKNRSYNPLQMIRNRKIRYREKCPIDPEAEGWHDVDKVHEWVNSIQKQYSDTTHDEMQIIKLPSFQQGQHHASHGDTQDIEMTASPPASLRHVSRTNSVKTTRPRLDWTSSPAELLADVAWLEDSSNRAKVVDRDGNKLYPDLTELVFMDSSMEYAQQIPRLSVEMAYPNQDELLSRNISLSSARPALEPEFKSVGPGRHKHRFQRHSHGPRSHSASSSRKRSRWDKVKMRAGSVSSESSQERRKSSDRSRRAWGHSRKESSNVAEPGILRSKSPAAAVVKDTNRSEISDLPPLSTKASQVGRQASFSSTGSLDQKFHPRMSLEAMDSTAPNSPAHAGYFPSIAVNLSPPSSRSPSPTKKGPLHKIVSRHERSKSKQGSLDSREHEDESLSAAVSQRSLPSQEHSERPPKLQPSPLPDTVSSSYFDDQGVEGYRGRKGQYLPESKLRGIFKGPGRIAEIVGNEVSKVGDMILKKDTAPDSRKSSSATTVASGDSDSDEDERRADKRSGPKGLLRRLPTLTDEPGRLIRRETEKITSSRSYKPSLPNFTSPLRQDDKSGGSSDAIELGSPRERSVPRRRLDEQEEPKRTGLSRSKTLDFGPALQSARGRLKSSNVIKDFSNPFSLTQPPVTGLARARASPGPPGKGTTGMSGASRAWSISDRSLHSLNDSGVPGKTEIERTRTLLLSSGIKAREITRRAHSSRDPPHWLANSIDNGSSSRVTRIGEFDTAAQNFLRRFEMTQYSFQQSMHHFSTTTSSPLRSQLRDLETLVSKTLTTRVRATADSAEDLCVQLNTTSTLAVKSLSDALDRGVRKRRRRLRWVRRTGFVVLEWALVGMLWWVWLIVMAFKVVRGVTRGAISGARWIFWL</sequence>
<evidence type="ECO:0000313" key="3">
    <source>
        <dbReference type="EMBL" id="KAJ5465114.1"/>
    </source>
</evidence>
<keyword evidence="2" id="KW-0472">Membrane</keyword>
<evidence type="ECO:0000256" key="2">
    <source>
        <dbReference type="SAM" id="Phobius"/>
    </source>
</evidence>
<keyword evidence="2" id="KW-1133">Transmembrane helix</keyword>
<feature type="region of interest" description="Disordered" evidence="1">
    <location>
        <begin position="965"/>
        <end position="991"/>
    </location>
</feature>
<feature type="compositionally biased region" description="Basic residues" evidence="1">
    <location>
        <begin position="700"/>
        <end position="714"/>
    </location>
</feature>
<feature type="compositionally biased region" description="Low complexity" evidence="1">
    <location>
        <begin position="53"/>
        <end position="65"/>
    </location>
</feature>
<feature type="region of interest" description="Disordered" evidence="1">
    <location>
        <begin position="318"/>
        <end position="343"/>
    </location>
</feature>
<feature type="compositionally biased region" description="Polar residues" evidence="1">
    <location>
        <begin position="635"/>
        <end position="652"/>
    </location>
</feature>
<feature type="compositionally biased region" description="Polar residues" evidence="1">
    <location>
        <begin position="166"/>
        <end position="178"/>
    </location>
</feature>
<feature type="region of interest" description="Disordered" evidence="1">
    <location>
        <begin position="813"/>
        <end position="934"/>
    </location>
</feature>
<feature type="compositionally biased region" description="Basic and acidic residues" evidence="1">
    <location>
        <begin position="104"/>
        <end position="115"/>
    </location>
</feature>
<feature type="compositionally biased region" description="Low complexity" evidence="1">
    <location>
        <begin position="687"/>
        <end position="696"/>
    </location>
</feature>
<feature type="compositionally biased region" description="Polar residues" evidence="1">
    <location>
        <begin position="875"/>
        <end position="890"/>
    </location>
</feature>
<feature type="compositionally biased region" description="Basic and acidic residues" evidence="1">
    <location>
        <begin position="907"/>
        <end position="926"/>
    </location>
</feature>
<proteinExistence type="predicted"/>
<dbReference type="InterPro" id="IPR038769">
    <property type="entry name" value="MTC4"/>
</dbReference>
<feature type="compositionally biased region" description="Basic residues" evidence="1">
    <location>
        <begin position="122"/>
        <end position="135"/>
    </location>
</feature>
<feature type="compositionally biased region" description="Polar residues" evidence="1">
    <location>
        <begin position="731"/>
        <end position="741"/>
    </location>
</feature>
<gene>
    <name evidence="3" type="ORF">N7458_000800</name>
</gene>
<name>A0AAD6CJI8_9EURO</name>